<feature type="region of interest" description="Disordered" evidence="1">
    <location>
        <begin position="37"/>
        <end position="57"/>
    </location>
</feature>
<dbReference type="EMBL" id="QZFU01000041">
    <property type="protein sequence ID" value="RJO69788.1"/>
    <property type="molecule type" value="Genomic_DNA"/>
</dbReference>
<evidence type="ECO:0000313" key="2">
    <source>
        <dbReference type="EMBL" id="RJO69788.1"/>
    </source>
</evidence>
<protein>
    <submittedName>
        <fullName evidence="2">Uncharacterized protein</fullName>
    </submittedName>
</protein>
<evidence type="ECO:0000256" key="1">
    <source>
        <dbReference type="SAM" id="MobiDB-lite"/>
    </source>
</evidence>
<dbReference type="AlphaFoldDB" id="A0A3A4KAZ9"/>
<comment type="caution">
    <text evidence="2">The sequence shown here is derived from an EMBL/GenBank/DDBJ whole genome shotgun (WGS) entry which is preliminary data.</text>
</comment>
<accession>A0A3A4KAZ9</accession>
<sequence length="246" mass="26963">MILLSAVPDALFATFVRDLRRIPELFEQLNVTITKTDVTRPRGDGSPGSGHDRPLILNDRASEQRRSLLRTLRHAAAPVPYAPRPLRPGAAALAILDQLPHTSRGHGAEFWIRSILREITKAWGVVDAPASLAFSGYCFDCGAPVSAPGHLRAVSCRACGGEHQAAEHRAWMWQEAQQVSGTAAELARLLPHFDNSPVKAATIRKWHERGKLSGCIEKRGTVFRLGDVLALHRVRATPLRSTLLST</sequence>
<gene>
    <name evidence="2" type="ORF">D5S18_28215</name>
</gene>
<dbReference type="RefSeq" id="WP_120044158.1">
    <property type="nucleotide sequence ID" value="NZ_QZFU01000041.1"/>
</dbReference>
<keyword evidence="3" id="KW-1185">Reference proteome</keyword>
<proteinExistence type="predicted"/>
<dbReference type="Proteomes" id="UP000266677">
    <property type="component" value="Unassembled WGS sequence"/>
</dbReference>
<dbReference type="OrthoDB" id="4537384at2"/>
<reference evidence="2 3" key="1">
    <citation type="submission" date="2018-09" db="EMBL/GenBank/DDBJ databases">
        <title>YIM PH21274 draft genome.</title>
        <authorList>
            <person name="Miao C."/>
        </authorList>
    </citation>
    <scope>NUCLEOTIDE SEQUENCE [LARGE SCALE GENOMIC DNA]</scope>
    <source>
        <strain evidence="2 3">YIM PH 21724</strain>
    </source>
</reference>
<name>A0A3A4KAZ9_9NOCA</name>
<organism evidence="2 3">
    <name type="scientific">Nocardia panacis</name>
    <dbReference type="NCBI Taxonomy" id="2340916"/>
    <lineage>
        <taxon>Bacteria</taxon>
        <taxon>Bacillati</taxon>
        <taxon>Actinomycetota</taxon>
        <taxon>Actinomycetes</taxon>
        <taxon>Mycobacteriales</taxon>
        <taxon>Nocardiaceae</taxon>
        <taxon>Nocardia</taxon>
    </lineage>
</organism>
<evidence type="ECO:0000313" key="3">
    <source>
        <dbReference type="Proteomes" id="UP000266677"/>
    </source>
</evidence>